<feature type="transmembrane region" description="Helical" evidence="7">
    <location>
        <begin position="451"/>
        <end position="470"/>
    </location>
</feature>
<dbReference type="KEGG" id="cmb:CSW64_06295"/>
<evidence type="ECO:0000256" key="7">
    <source>
        <dbReference type="SAM" id="Phobius"/>
    </source>
</evidence>
<proteinExistence type="predicted"/>
<protein>
    <submittedName>
        <fullName evidence="8">Amino acid ABC transporter permease</fullName>
    </submittedName>
</protein>
<gene>
    <name evidence="8" type="ORF">CSW64_06295</name>
</gene>
<reference evidence="8 9" key="1">
    <citation type="submission" date="2017-10" db="EMBL/GenBank/DDBJ databases">
        <title>Genome sequence of Caulobacter mirabilis FWC38.</title>
        <authorList>
            <person name="Fiebig A."/>
            <person name="Crosson S."/>
        </authorList>
    </citation>
    <scope>NUCLEOTIDE SEQUENCE [LARGE SCALE GENOMIC DNA]</scope>
    <source>
        <strain evidence="8 9">FWC 38</strain>
    </source>
</reference>
<evidence type="ECO:0000256" key="4">
    <source>
        <dbReference type="ARBA" id="ARBA00022989"/>
    </source>
</evidence>
<evidence type="ECO:0000313" key="8">
    <source>
        <dbReference type="EMBL" id="ATQ42052.1"/>
    </source>
</evidence>
<dbReference type="OrthoDB" id="9762947at2"/>
<dbReference type="Proteomes" id="UP000228945">
    <property type="component" value="Chromosome"/>
</dbReference>
<feature type="transmembrane region" description="Helical" evidence="7">
    <location>
        <begin position="424"/>
        <end position="445"/>
    </location>
</feature>
<feature type="transmembrane region" description="Helical" evidence="7">
    <location>
        <begin position="215"/>
        <end position="234"/>
    </location>
</feature>
<keyword evidence="5 7" id="KW-0472">Membrane</keyword>
<dbReference type="EMBL" id="CP024201">
    <property type="protein sequence ID" value="ATQ42052.1"/>
    <property type="molecule type" value="Genomic_DNA"/>
</dbReference>
<evidence type="ECO:0000256" key="1">
    <source>
        <dbReference type="ARBA" id="ARBA00004651"/>
    </source>
</evidence>
<feature type="transmembrane region" description="Helical" evidence="7">
    <location>
        <begin position="112"/>
        <end position="131"/>
    </location>
</feature>
<feature type="transmembrane region" description="Helical" evidence="7">
    <location>
        <begin position="255"/>
        <end position="276"/>
    </location>
</feature>
<dbReference type="InterPro" id="IPR002293">
    <property type="entry name" value="AA/rel_permease1"/>
</dbReference>
<feature type="transmembrane region" description="Helical" evidence="7">
    <location>
        <begin position="143"/>
        <end position="162"/>
    </location>
</feature>
<evidence type="ECO:0000256" key="6">
    <source>
        <dbReference type="SAM" id="MobiDB-lite"/>
    </source>
</evidence>
<evidence type="ECO:0000256" key="3">
    <source>
        <dbReference type="ARBA" id="ARBA00022692"/>
    </source>
</evidence>
<feature type="transmembrane region" description="Helical" evidence="7">
    <location>
        <begin position="386"/>
        <end position="409"/>
    </location>
</feature>
<keyword evidence="3 7" id="KW-0812">Transmembrane</keyword>
<feature type="transmembrane region" description="Helical" evidence="7">
    <location>
        <begin position="27"/>
        <end position="45"/>
    </location>
</feature>
<dbReference type="GO" id="GO:0005886">
    <property type="term" value="C:plasma membrane"/>
    <property type="evidence" value="ECO:0007669"/>
    <property type="project" value="UniProtKB-SubCell"/>
</dbReference>
<feature type="compositionally biased region" description="Low complexity" evidence="6">
    <location>
        <begin position="486"/>
        <end position="506"/>
    </location>
</feature>
<organism evidence="8 9">
    <name type="scientific">Caulobacter mirabilis</name>
    <dbReference type="NCBI Taxonomy" id="69666"/>
    <lineage>
        <taxon>Bacteria</taxon>
        <taxon>Pseudomonadati</taxon>
        <taxon>Pseudomonadota</taxon>
        <taxon>Alphaproteobacteria</taxon>
        <taxon>Caulobacterales</taxon>
        <taxon>Caulobacteraceae</taxon>
        <taxon>Caulobacter</taxon>
    </lineage>
</organism>
<accession>A0A2D2AVK6</accession>
<keyword evidence="2" id="KW-1003">Cell membrane</keyword>
<dbReference type="PIRSF" id="PIRSF006060">
    <property type="entry name" value="AA_transporter"/>
    <property type="match status" value="1"/>
</dbReference>
<feature type="transmembrane region" description="Helical" evidence="7">
    <location>
        <begin position="57"/>
        <end position="74"/>
    </location>
</feature>
<feature type="region of interest" description="Disordered" evidence="6">
    <location>
        <begin position="483"/>
        <end position="506"/>
    </location>
</feature>
<feature type="transmembrane region" description="Helical" evidence="7">
    <location>
        <begin position="305"/>
        <end position="325"/>
    </location>
</feature>
<dbReference type="Pfam" id="PF13520">
    <property type="entry name" value="AA_permease_2"/>
    <property type="match status" value="1"/>
</dbReference>
<evidence type="ECO:0000256" key="2">
    <source>
        <dbReference type="ARBA" id="ARBA00022475"/>
    </source>
</evidence>
<dbReference type="AlphaFoldDB" id="A0A2D2AVK6"/>
<dbReference type="PANTHER" id="PTHR42770:SF7">
    <property type="entry name" value="MEMBRANE PROTEIN"/>
    <property type="match status" value="1"/>
</dbReference>
<evidence type="ECO:0000313" key="9">
    <source>
        <dbReference type="Proteomes" id="UP000228945"/>
    </source>
</evidence>
<dbReference type="InterPro" id="IPR050367">
    <property type="entry name" value="APC_superfamily"/>
</dbReference>
<keyword evidence="4 7" id="KW-1133">Transmembrane helix</keyword>
<feature type="transmembrane region" description="Helical" evidence="7">
    <location>
        <begin position="355"/>
        <end position="374"/>
    </location>
</feature>
<name>A0A2D2AVK6_9CAUL</name>
<comment type="subcellular location">
    <subcellularLocation>
        <location evidence="1">Cell membrane</location>
        <topology evidence="1">Multi-pass membrane protein</topology>
    </subcellularLocation>
</comment>
<dbReference type="RefSeq" id="WP_099621308.1">
    <property type="nucleotide sequence ID" value="NZ_CP024201.1"/>
</dbReference>
<dbReference type="Gene3D" id="1.20.1740.10">
    <property type="entry name" value="Amino acid/polyamine transporter I"/>
    <property type="match status" value="1"/>
</dbReference>
<feature type="transmembrane region" description="Helical" evidence="7">
    <location>
        <begin position="169"/>
        <end position="189"/>
    </location>
</feature>
<keyword evidence="9" id="KW-1185">Reference proteome</keyword>
<dbReference type="GO" id="GO:0022857">
    <property type="term" value="F:transmembrane transporter activity"/>
    <property type="evidence" value="ECO:0007669"/>
    <property type="project" value="InterPro"/>
</dbReference>
<evidence type="ECO:0000256" key="5">
    <source>
        <dbReference type="ARBA" id="ARBA00023136"/>
    </source>
</evidence>
<sequence length="506" mass="53100">MSDGPSGVRYEPVDAAYFERRRLRPHAGLLSLWALGVGAVISGQFSGWNMGLATGGWGGLMIAAAIIAVMYLGLTSSIAEMAAALPQTGGAYGFARAAMGPWGGFLTGLCETVEYVLAAAVICFFMGGYLGGVFDTSPALQPLYWLAAYGLFVGINAAGVAVSFGVAVFITLLAVGCLSIFWACAAPLVELHRYALDVAPGGEWLPDGHGPLLPAGWQGVLLQLPFAVWLFLAIEQLPLAAEESTAPRRDLPRSLLLGVGALIVSAGMVIWLNAAIPPGAYALADSSEPLLEGFRSILGEGGGRILAFIALAGLAASFHAIMYAYSRRIFSLSRAGYFPRGLSVTHPRRQTPDRALIAGAVVGLLVLTVVWYALGAERGERVIGGFLLNMAVFGAMLSYGLQAVSFILLRRRRPALERPFRSPLGLAGAVLTLAIALVTVCVQLGSPDYRAGVIGVAVWFAAAIAWFTAVSRRKLVLSPEEAFAMSSEGSPPEPSAAETEGPSPRS</sequence>
<dbReference type="PANTHER" id="PTHR42770">
    <property type="entry name" value="AMINO ACID TRANSPORTER-RELATED"/>
    <property type="match status" value="1"/>
</dbReference>